<dbReference type="OrthoDB" id="1055148at2759"/>
<dbReference type="PANTHER" id="PTHR24300:SF375">
    <property type="entry name" value="CYTOCHROME P450 FAMILY"/>
    <property type="match status" value="1"/>
</dbReference>
<evidence type="ECO:0000256" key="7">
    <source>
        <dbReference type="SAM" id="MobiDB-lite"/>
    </source>
</evidence>
<evidence type="ECO:0000256" key="5">
    <source>
        <dbReference type="PIRSR" id="PIRSR602401-1"/>
    </source>
</evidence>
<keyword evidence="9" id="KW-1185">Reference proteome</keyword>
<comment type="caution">
    <text evidence="8">The sequence shown here is derived from an EMBL/GenBank/DDBJ whole genome shotgun (WGS) entry which is preliminary data.</text>
</comment>
<proteinExistence type="inferred from homology"/>
<gene>
    <name evidence="8" type="ORF">Anas_08782</name>
</gene>
<dbReference type="PANTHER" id="PTHR24300">
    <property type="entry name" value="CYTOCHROME P450 508A4-RELATED"/>
    <property type="match status" value="1"/>
</dbReference>
<organism evidence="8 9">
    <name type="scientific">Armadillidium nasatum</name>
    <dbReference type="NCBI Taxonomy" id="96803"/>
    <lineage>
        <taxon>Eukaryota</taxon>
        <taxon>Metazoa</taxon>
        <taxon>Ecdysozoa</taxon>
        <taxon>Arthropoda</taxon>
        <taxon>Crustacea</taxon>
        <taxon>Multicrustacea</taxon>
        <taxon>Malacostraca</taxon>
        <taxon>Eumalacostraca</taxon>
        <taxon>Peracarida</taxon>
        <taxon>Isopoda</taxon>
        <taxon>Oniscidea</taxon>
        <taxon>Crinocheta</taxon>
        <taxon>Armadillidiidae</taxon>
        <taxon>Armadillidium</taxon>
    </lineage>
</organism>
<evidence type="ECO:0000313" key="9">
    <source>
        <dbReference type="Proteomes" id="UP000326759"/>
    </source>
</evidence>
<name>A0A5N5SJM0_9CRUS</name>
<protein>
    <submittedName>
        <fullName evidence="8">Fumitremorgin C synthase</fullName>
    </submittedName>
</protein>
<feature type="region of interest" description="Disordered" evidence="7">
    <location>
        <begin position="150"/>
        <end position="170"/>
    </location>
</feature>
<dbReference type="PRINTS" id="PR00385">
    <property type="entry name" value="P450"/>
</dbReference>
<evidence type="ECO:0000256" key="6">
    <source>
        <dbReference type="RuleBase" id="RU000461"/>
    </source>
</evidence>
<dbReference type="GO" id="GO:0006082">
    <property type="term" value="P:organic acid metabolic process"/>
    <property type="evidence" value="ECO:0007669"/>
    <property type="project" value="TreeGrafter"/>
</dbReference>
<dbReference type="GO" id="GO:0020037">
    <property type="term" value="F:heme binding"/>
    <property type="evidence" value="ECO:0007669"/>
    <property type="project" value="InterPro"/>
</dbReference>
<accession>A0A5N5SJM0</accession>
<evidence type="ECO:0000256" key="1">
    <source>
        <dbReference type="ARBA" id="ARBA00010617"/>
    </source>
</evidence>
<dbReference type="GO" id="GO:0005506">
    <property type="term" value="F:iron ion binding"/>
    <property type="evidence" value="ECO:0007669"/>
    <property type="project" value="InterPro"/>
</dbReference>
<evidence type="ECO:0000313" key="8">
    <source>
        <dbReference type="EMBL" id="KAB7494261.1"/>
    </source>
</evidence>
<evidence type="ECO:0000256" key="4">
    <source>
        <dbReference type="ARBA" id="ARBA00023033"/>
    </source>
</evidence>
<dbReference type="Proteomes" id="UP000326759">
    <property type="component" value="Unassembled WGS sequence"/>
</dbReference>
<dbReference type="GO" id="GO:0016712">
    <property type="term" value="F:oxidoreductase activity, acting on paired donors, with incorporation or reduction of molecular oxygen, reduced flavin or flavoprotein as one donor, and incorporation of one atom of oxygen"/>
    <property type="evidence" value="ECO:0007669"/>
    <property type="project" value="TreeGrafter"/>
</dbReference>
<dbReference type="GO" id="GO:0006805">
    <property type="term" value="P:xenobiotic metabolic process"/>
    <property type="evidence" value="ECO:0007669"/>
    <property type="project" value="TreeGrafter"/>
</dbReference>
<dbReference type="PROSITE" id="PS00086">
    <property type="entry name" value="CYTOCHROME_P450"/>
    <property type="match status" value="1"/>
</dbReference>
<keyword evidence="5 6" id="KW-0349">Heme</keyword>
<keyword evidence="3 5" id="KW-0408">Iron</keyword>
<evidence type="ECO:0000256" key="3">
    <source>
        <dbReference type="ARBA" id="ARBA00023004"/>
    </source>
</evidence>
<keyword evidence="2 5" id="KW-0479">Metal-binding</keyword>
<sequence>RFQEIQEKIQKEIDRVVPRDTLPGLQHRKELAYLDATINEVQRHCSMISMGVFRYTTNEVKLQGYDIQKGTIIFPLAALSHRDPTYFKDPDKFDPSRFLDDNGKYIPTCDGFQAFGIGKRQCLGEHFARMELYLTVSALLQNFTFSAPEGEGQMSLDPEKNPNGQLPRKDQKFVIKYRN</sequence>
<dbReference type="InterPro" id="IPR017972">
    <property type="entry name" value="Cyt_P450_CS"/>
</dbReference>
<keyword evidence="4 6" id="KW-0503">Monooxygenase</keyword>
<feature type="non-terminal residue" evidence="8">
    <location>
        <position position="1"/>
    </location>
</feature>
<reference evidence="8 9" key="1">
    <citation type="journal article" date="2019" name="PLoS Biol.">
        <title>Sex chromosomes control vertical transmission of feminizing Wolbachia symbionts in an isopod.</title>
        <authorList>
            <person name="Becking T."/>
            <person name="Chebbi M.A."/>
            <person name="Giraud I."/>
            <person name="Moumen B."/>
            <person name="Laverre T."/>
            <person name="Caubet Y."/>
            <person name="Peccoud J."/>
            <person name="Gilbert C."/>
            <person name="Cordaux R."/>
        </authorList>
    </citation>
    <scope>NUCLEOTIDE SEQUENCE [LARGE SCALE GENOMIC DNA]</scope>
    <source>
        <strain evidence="8">ANa2</strain>
        <tissue evidence="8">Whole body excluding digestive tract and cuticle</tissue>
    </source>
</reference>
<dbReference type="InterPro" id="IPR036396">
    <property type="entry name" value="Cyt_P450_sf"/>
</dbReference>
<evidence type="ECO:0000256" key="2">
    <source>
        <dbReference type="ARBA" id="ARBA00022723"/>
    </source>
</evidence>
<dbReference type="InterPro" id="IPR002401">
    <property type="entry name" value="Cyt_P450_E_grp-I"/>
</dbReference>
<dbReference type="AlphaFoldDB" id="A0A5N5SJM0"/>
<dbReference type="InterPro" id="IPR050182">
    <property type="entry name" value="Cytochrome_P450_fam2"/>
</dbReference>
<dbReference type="InterPro" id="IPR001128">
    <property type="entry name" value="Cyt_P450"/>
</dbReference>
<dbReference type="SUPFAM" id="SSF48264">
    <property type="entry name" value="Cytochrome P450"/>
    <property type="match status" value="1"/>
</dbReference>
<keyword evidence="6" id="KW-0560">Oxidoreductase</keyword>
<dbReference type="GO" id="GO:0005737">
    <property type="term" value="C:cytoplasm"/>
    <property type="evidence" value="ECO:0007669"/>
    <property type="project" value="TreeGrafter"/>
</dbReference>
<comment type="similarity">
    <text evidence="1 6">Belongs to the cytochrome P450 family.</text>
</comment>
<comment type="cofactor">
    <cofactor evidence="5">
        <name>heme</name>
        <dbReference type="ChEBI" id="CHEBI:30413"/>
    </cofactor>
</comment>
<feature type="binding site" description="axial binding residue" evidence="5">
    <location>
        <position position="122"/>
    </location>
    <ligand>
        <name>heme</name>
        <dbReference type="ChEBI" id="CHEBI:30413"/>
    </ligand>
    <ligandPart>
        <name>Fe</name>
        <dbReference type="ChEBI" id="CHEBI:18248"/>
    </ligandPart>
</feature>
<dbReference type="Pfam" id="PF00067">
    <property type="entry name" value="p450"/>
    <property type="match status" value="1"/>
</dbReference>
<dbReference type="EMBL" id="SEYY01024254">
    <property type="protein sequence ID" value="KAB7494261.1"/>
    <property type="molecule type" value="Genomic_DNA"/>
</dbReference>
<dbReference type="PRINTS" id="PR00463">
    <property type="entry name" value="EP450I"/>
</dbReference>
<dbReference type="Gene3D" id="1.10.630.10">
    <property type="entry name" value="Cytochrome P450"/>
    <property type="match status" value="1"/>
</dbReference>